<dbReference type="PROSITE" id="PS51257">
    <property type="entry name" value="PROKAR_LIPOPROTEIN"/>
    <property type="match status" value="1"/>
</dbReference>
<evidence type="ECO:0000256" key="2">
    <source>
        <dbReference type="ARBA" id="ARBA00022448"/>
    </source>
</evidence>
<dbReference type="SUPFAM" id="SSF53850">
    <property type="entry name" value="Periplasmic binding protein-like II"/>
    <property type="match status" value="1"/>
</dbReference>
<keyword evidence="7" id="KW-1185">Reference proteome</keyword>
<dbReference type="NCBIfam" id="TIGR02136">
    <property type="entry name" value="ptsS_2"/>
    <property type="match status" value="1"/>
</dbReference>
<accession>A0A517ZHX8</accession>
<dbReference type="PANTHER" id="PTHR30570">
    <property type="entry name" value="PERIPLASMIC PHOSPHATE BINDING COMPONENT OF PHOSPHATE ABC TRANSPORTER"/>
    <property type="match status" value="1"/>
</dbReference>
<dbReference type="GO" id="GO:0042301">
    <property type="term" value="F:phosphate ion binding"/>
    <property type="evidence" value="ECO:0007669"/>
    <property type="project" value="UniProtKB-UniRule"/>
</dbReference>
<dbReference type="RefSeq" id="WP_197533667.1">
    <property type="nucleotide sequence ID" value="NZ_CAXBED010000024.1"/>
</dbReference>
<name>A0A517ZHX8_9PLAN</name>
<dbReference type="EMBL" id="CP036276">
    <property type="protein sequence ID" value="QDU42083.1"/>
    <property type="molecule type" value="Genomic_DNA"/>
</dbReference>
<dbReference type="CDD" id="cd13654">
    <property type="entry name" value="PBP2_phosphate_like_2"/>
    <property type="match status" value="1"/>
</dbReference>
<dbReference type="InterPro" id="IPR050811">
    <property type="entry name" value="Phosphate_ABC_transporter"/>
</dbReference>
<dbReference type="PANTHER" id="PTHR30570:SF1">
    <property type="entry name" value="PHOSPHATE-BINDING PROTEIN PSTS"/>
    <property type="match status" value="1"/>
</dbReference>
<keyword evidence="4" id="KW-0592">Phosphate transport</keyword>
<evidence type="ECO:0000313" key="7">
    <source>
        <dbReference type="Proteomes" id="UP000319383"/>
    </source>
</evidence>
<evidence type="ECO:0000256" key="3">
    <source>
        <dbReference type="ARBA" id="ARBA00022729"/>
    </source>
</evidence>
<dbReference type="InterPro" id="IPR011862">
    <property type="entry name" value="Phos-bd"/>
</dbReference>
<dbReference type="Proteomes" id="UP000319383">
    <property type="component" value="Chromosome"/>
</dbReference>
<gene>
    <name evidence="6" type="primary">pstS</name>
    <name evidence="6" type="ORF">Mal52_05380</name>
</gene>
<organism evidence="6 7">
    <name type="scientific">Symmachiella dynata</name>
    <dbReference type="NCBI Taxonomy" id="2527995"/>
    <lineage>
        <taxon>Bacteria</taxon>
        <taxon>Pseudomonadati</taxon>
        <taxon>Planctomycetota</taxon>
        <taxon>Planctomycetia</taxon>
        <taxon>Planctomycetales</taxon>
        <taxon>Planctomycetaceae</taxon>
        <taxon>Symmachiella</taxon>
    </lineage>
</organism>
<feature type="domain" description="PBP" evidence="5">
    <location>
        <begin position="31"/>
        <end position="278"/>
    </location>
</feature>
<dbReference type="Gene3D" id="3.40.190.10">
    <property type="entry name" value="Periplasmic binding protein-like II"/>
    <property type="match status" value="2"/>
</dbReference>
<keyword evidence="2 4" id="KW-0813">Transport</keyword>
<evidence type="ECO:0000313" key="6">
    <source>
        <dbReference type="EMBL" id="QDU42083.1"/>
    </source>
</evidence>
<evidence type="ECO:0000256" key="4">
    <source>
        <dbReference type="RuleBase" id="RU367119"/>
    </source>
</evidence>
<dbReference type="KEGG" id="sdyn:Mal52_05380"/>
<dbReference type="InterPro" id="IPR024370">
    <property type="entry name" value="PBP_domain"/>
</dbReference>
<proteinExistence type="inferred from homology"/>
<dbReference type="AlphaFoldDB" id="A0A517ZHX8"/>
<comment type="function">
    <text evidence="4">Involved in the system for phosphate transport across the cytoplasmic membrane.</text>
</comment>
<sequence>MNHVFMRLMVAITFVAGIVAISGCGNRDSSRASAVSINGSSTVAPITIAVAEEFLKDNPDVQVSVGTSGTGAGFKKFGSGEIDICDASRVIKETERAICEKAGIEFVTLEVAYDGLAIVAHPEADWFDCLTLEQLKDIWKPESSVKKWSDINPAWPAEEIKLYGPGTDSGTFDYFTEVIVGQEKASRADYTASEDDNVLVRGVTADKYALGYFGYAYYAENRDSLKLIGVDSGKGCVQPSTETVRNGSYEPLSRPLLLYIKTASLKQPPTAAFIQFYLKHAAQLVEEVGYVPVSEEQHQKNVELVEQVIAGTTTEPTPGSTTDD</sequence>
<comment type="similarity">
    <text evidence="1 4">Belongs to the PstS family.</text>
</comment>
<evidence type="ECO:0000259" key="5">
    <source>
        <dbReference type="Pfam" id="PF12849"/>
    </source>
</evidence>
<dbReference type="Pfam" id="PF12849">
    <property type="entry name" value="PBP_like_2"/>
    <property type="match status" value="1"/>
</dbReference>
<protein>
    <recommendedName>
        <fullName evidence="4">Phosphate-binding protein</fullName>
    </recommendedName>
</protein>
<keyword evidence="3" id="KW-0732">Signal</keyword>
<reference evidence="6 7" key="1">
    <citation type="submission" date="2019-02" db="EMBL/GenBank/DDBJ databases">
        <title>Deep-cultivation of Planctomycetes and their phenomic and genomic characterization uncovers novel biology.</title>
        <authorList>
            <person name="Wiegand S."/>
            <person name="Jogler M."/>
            <person name="Boedeker C."/>
            <person name="Pinto D."/>
            <person name="Vollmers J."/>
            <person name="Rivas-Marin E."/>
            <person name="Kohn T."/>
            <person name="Peeters S.H."/>
            <person name="Heuer A."/>
            <person name="Rast P."/>
            <person name="Oberbeckmann S."/>
            <person name="Bunk B."/>
            <person name="Jeske O."/>
            <person name="Meyerdierks A."/>
            <person name="Storesund J.E."/>
            <person name="Kallscheuer N."/>
            <person name="Luecker S."/>
            <person name="Lage O.M."/>
            <person name="Pohl T."/>
            <person name="Merkel B.J."/>
            <person name="Hornburger P."/>
            <person name="Mueller R.-W."/>
            <person name="Bruemmer F."/>
            <person name="Labrenz M."/>
            <person name="Spormann A.M."/>
            <person name="Op den Camp H."/>
            <person name="Overmann J."/>
            <person name="Amann R."/>
            <person name="Jetten M.S.M."/>
            <person name="Mascher T."/>
            <person name="Medema M.H."/>
            <person name="Devos D.P."/>
            <person name="Kaster A.-K."/>
            <person name="Ovreas L."/>
            <person name="Rohde M."/>
            <person name="Galperin M.Y."/>
            <person name="Jogler C."/>
        </authorList>
    </citation>
    <scope>NUCLEOTIDE SEQUENCE [LARGE SCALE GENOMIC DNA]</scope>
    <source>
        <strain evidence="6 7">Mal52</strain>
    </source>
</reference>
<dbReference type="GO" id="GO:0006817">
    <property type="term" value="P:phosphate ion transport"/>
    <property type="evidence" value="ECO:0007669"/>
    <property type="project" value="UniProtKB-UniRule"/>
</dbReference>
<evidence type="ECO:0000256" key="1">
    <source>
        <dbReference type="ARBA" id="ARBA00008725"/>
    </source>
</evidence>